<protein>
    <submittedName>
        <fullName evidence="2">VOC family protein</fullName>
    </submittedName>
</protein>
<proteinExistence type="predicted"/>
<dbReference type="OrthoDB" id="8451710at2"/>
<dbReference type="InterPro" id="IPR025870">
    <property type="entry name" value="Glyoxalase-like_dom"/>
</dbReference>
<dbReference type="Proteomes" id="UP000244817">
    <property type="component" value="Unassembled WGS sequence"/>
</dbReference>
<evidence type="ECO:0000313" key="3">
    <source>
        <dbReference type="Proteomes" id="UP000244817"/>
    </source>
</evidence>
<keyword evidence="3" id="KW-1185">Reference proteome</keyword>
<evidence type="ECO:0000313" key="2">
    <source>
        <dbReference type="EMBL" id="PVA06550.1"/>
    </source>
</evidence>
<dbReference type="AlphaFoldDB" id="A0A2T7FWK2"/>
<dbReference type="InterPro" id="IPR029068">
    <property type="entry name" value="Glyas_Bleomycin-R_OHBP_Dase"/>
</dbReference>
<name>A0A2T7FWK2_9RHOB</name>
<dbReference type="EMBL" id="QCYG01000005">
    <property type="protein sequence ID" value="PVA06550.1"/>
    <property type="molecule type" value="Genomic_DNA"/>
</dbReference>
<dbReference type="SUPFAM" id="SSF54593">
    <property type="entry name" value="Glyoxalase/Bleomycin resistance protein/Dihydroxybiphenyl dioxygenase"/>
    <property type="match status" value="1"/>
</dbReference>
<accession>A0A2T7FWK2</accession>
<evidence type="ECO:0000259" key="1">
    <source>
        <dbReference type="Pfam" id="PF13468"/>
    </source>
</evidence>
<reference evidence="2 3" key="1">
    <citation type="submission" date="2018-04" db="EMBL/GenBank/DDBJ databases">
        <title>Pelagivirga bohaiensis gen. nov., sp. nov., a bacterium isolated from the Bohai Sea.</title>
        <authorList>
            <person name="Ji X."/>
        </authorList>
    </citation>
    <scope>NUCLEOTIDE SEQUENCE [LARGE SCALE GENOMIC DNA]</scope>
    <source>
        <strain evidence="2 3">BH-SD16</strain>
    </source>
</reference>
<feature type="domain" description="Glyoxalase-like" evidence="1">
    <location>
        <begin position="3"/>
        <end position="167"/>
    </location>
</feature>
<sequence length="198" mass="21723">MRLDHLAIAAETLDEGTVWLEDLLGVRLQPGGKHPRFGTHNRLLGLADDLYLEVIAPDPEAEVAGPRWFDLDRFSGPPRLVNWICEAEDFDAALRHGMRHVPMQRGELRWDMGVPEDGSLPLGGGYPTVLHWNTDTPPGRALPASGCALRQLTILHPLADAISAELTGHLQDPRVTFEAGDPIKLTAQIDTPRGLVTL</sequence>
<dbReference type="RefSeq" id="WP_108640711.1">
    <property type="nucleotide sequence ID" value="NZ_QCYG01000005.1"/>
</dbReference>
<dbReference type="Pfam" id="PF13468">
    <property type="entry name" value="Glyoxalase_3"/>
    <property type="match status" value="1"/>
</dbReference>
<dbReference type="Gene3D" id="3.10.180.10">
    <property type="entry name" value="2,3-Dihydroxybiphenyl 1,2-Dioxygenase, domain 1"/>
    <property type="match status" value="1"/>
</dbReference>
<gene>
    <name evidence="2" type="ORF">DC363_08410</name>
</gene>
<comment type="caution">
    <text evidence="2">The sequence shown here is derived from an EMBL/GenBank/DDBJ whole genome shotgun (WGS) entry which is preliminary data.</text>
</comment>
<organism evidence="2 3">
    <name type="scientific">Thalassorhabdomicrobium marinisediminis</name>
    <dbReference type="NCBI Taxonomy" id="2170577"/>
    <lineage>
        <taxon>Bacteria</taxon>
        <taxon>Pseudomonadati</taxon>
        <taxon>Pseudomonadota</taxon>
        <taxon>Alphaproteobacteria</taxon>
        <taxon>Rhodobacterales</taxon>
        <taxon>Paracoccaceae</taxon>
        <taxon>Thalassorhabdomicrobium</taxon>
    </lineage>
</organism>